<keyword evidence="2" id="KW-1185">Reference proteome</keyword>
<feature type="non-terminal residue" evidence="1">
    <location>
        <position position="1"/>
    </location>
</feature>
<organism evidence="1 2">
    <name type="scientific">Schizothecium vesticola</name>
    <dbReference type="NCBI Taxonomy" id="314040"/>
    <lineage>
        <taxon>Eukaryota</taxon>
        <taxon>Fungi</taxon>
        <taxon>Dikarya</taxon>
        <taxon>Ascomycota</taxon>
        <taxon>Pezizomycotina</taxon>
        <taxon>Sordariomycetes</taxon>
        <taxon>Sordariomycetidae</taxon>
        <taxon>Sordariales</taxon>
        <taxon>Schizotheciaceae</taxon>
        <taxon>Schizothecium</taxon>
    </lineage>
</organism>
<dbReference type="AlphaFoldDB" id="A0AA40F4R6"/>
<name>A0AA40F4R6_9PEZI</name>
<evidence type="ECO:0000313" key="1">
    <source>
        <dbReference type="EMBL" id="KAK0751204.1"/>
    </source>
</evidence>
<dbReference type="Proteomes" id="UP001172155">
    <property type="component" value="Unassembled WGS sequence"/>
</dbReference>
<comment type="caution">
    <text evidence="1">The sequence shown here is derived from an EMBL/GenBank/DDBJ whole genome shotgun (WGS) entry which is preliminary data.</text>
</comment>
<reference evidence="1" key="1">
    <citation type="submission" date="2023-06" db="EMBL/GenBank/DDBJ databases">
        <title>Genome-scale phylogeny and comparative genomics of the fungal order Sordariales.</title>
        <authorList>
            <consortium name="Lawrence Berkeley National Laboratory"/>
            <person name="Hensen N."/>
            <person name="Bonometti L."/>
            <person name="Westerberg I."/>
            <person name="Brannstrom I.O."/>
            <person name="Guillou S."/>
            <person name="Cros-Aarteil S."/>
            <person name="Calhoun S."/>
            <person name="Haridas S."/>
            <person name="Kuo A."/>
            <person name="Mondo S."/>
            <person name="Pangilinan J."/>
            <person name="Riley R."/>
            <person name="LaButti K."/>
            <person name="Andreopoulos B."/>
            <person name="Lipzen A."/>
            <person name="Chen C."/>
            <person name="Yanf M."/>
            <person name="Daum C."/>
            <person name="Ng V."/>
            <person name="Clum A."/>
            <person name="Steindorff A."/>
            <person name="Ohm R."/>
            <person name="Martin F."/>
            <person name="Silar P."/>
            <person name="Natvig D."/>
            <person name="Lalanne C."/>
            <person name="Gautier V."/>
            <person name="Ament-velasquez S.L."/>
            <person name="Kruys A."/>
            <person name="Hutchinson M.I."/>
            <person name="Powell A.J."/>
            <person name="Barry K."/>
            <person name="Miller A.N."/>
            <person name="Grigoriev I.V."/>
            <person name="Debuchy R."/>
            <person name="Gladieux P."/>
            <person name="Thoren M.H."/>
            <person name="Johannesson H."/>
        </authorList>
    </citation>
    <scope>NUCLEOTIDE SEQUENCE</scope>
    <source>
        <strain evidence="1">SMH3187-1</strain>
    </source>
</reference>
<evidence type="ECO:0000313" key="2">
    <source>
        <dbReference type="Proteomes" id="UP001172155"/>
    </source>
</evidence>
<dbReference type="EMBL" id="JAUKUD010000002">
    <property type="protein sequence ID" value="KAK0751204.1"/>
    <property type="molecule type" value="Genomic_DNA"/>
</dbReference>
<gene>
    <name evidence="1" type="ORF">B0T18DRAFT_302761</name>
</gene>
<feature type="non-terminal residue" evidence="1">
    <location>
        <position position="314"/>
    </location>
</feature>
<sequence length="314" mass="36358">FAFARLPPDVKVKIFKLWLFKDKLVHCFSRLDRFKPPTNFPSAEDLVVRNSDPPVRRSGLPRGFYWGDRECSLTLDCRRPSDVLRLLLVSQEFNFIGVHCFYGMNTFAFSSLGEFYRFGKGIGLSRLARIQHIELTWLGSQYLTAKVPAGKTKRPYSVRTNALYWLQECTRLRTLVVHINESAKMHMRRAYEPASLVNFMKWKTNGQPNQRKTRSMRTVQAMDCVYQLRGMNFIHFYDLECSANSDTGERVPIRDWSFTEDVNNTGGMQKVPTRLEASKLENLPRLAPQTAARPIWNPSRRLFEALSALYAEAN</sequence>
<proteinExistence type="predicted"/>
<protein>
    <submittedName>
        <fullName evidence="1">Uncharacterized protein</fullName>
    </submittedName>
</protein>
<accession>A0AA40F4R6</accession>